<accession>A0ACA8D0J8</accession>
<keyword evidence="2" id="KW-1185">Reference proteome</keyword>
<proteinExistence type="predicted"/>
<sequence>MTGVCSCSLSSVVAVACIVFSYFWRTNGHITHSKSDISICNNRSTWLKIRQKADNVYACDFSSMKCFTQF</sequence>
<dbReference type="EMBL" id="CP022695">
    <property type="protein sequence ID" value="AST77777.1"/>
    <property type="molecule type" value="Genomic_DNA"/>
</dbReference>
<organism evidence="1 2">
    <name type="scientific">Citrobacter farmeri</name>
    <dbReference type="NCBI Taxonomy" id="67824"/>
    <lineage>
        <taxon>Bacteria</taxon>
        <taxon>Pseudomonadati</taxon>
        <taxon>Pseudomonadota</taxon>
        <taxon>Gammaproteobacteria</taxon>
        <taxon>Enterobacterales</taxon>
        <taxon>Enterobacteriaceae</taxon>
        <taxon>Citrobacter</taxon>
    </lineage>
</organism>
<evidence type="ECO:0000313" key="1">
    <source>
        <dbReference type="EMBL" id="AST77777.1"/>
    </source>
</evidence>
<dbReference type="Proteomes" id="UP000215286">
    <property type="component" value="Chromosome"/>
</dbReference>
<name>A0ACA8D0J8_9ENTR</name>
<evidence type="ECO:0000313" key="2">
    <source>
        <dbReference type="Proteomes" id="UP000215286"/>
    </source>
</evidence>
<gene>
    <name evidence="1" type="ORF">CI104_01110</name>
</gene>
<protein>
    <submittedName>
        <fullName evidence="1">Uncharacterized protein</fullName>
    </submittedName>
</protein>
<reference evidence="1" key="1">
    <citation type="submission" date="2017-08" db="EMBL/GenBank/DDBJ databases">
        <title>Real-time genomic and epidemiological investigation of a multi-institutional outbreak of KPC-producing Enterobacteriaceae reveals complex transmission dynamics and informs management responses.</title>
        <authorList>
            <person name="Kwong J.C."/>
            <person name="Lane C."/>
            <person name="Romanes F."/>
            <person name="Goncalves da Silva A."/>
            <person name="Easton M."/>
            <person name="Cronin K."/>
            <person name="Waters M.J."/>
            <person name="Tomita T."/>
            <person name="Stevens K."/>
            <person name="Schultz M.B."/>
            <person name="Baines S.L."/>
            <person name="Sherry N.L."/>
            <person name="Carter G."/>
            <person name="Mu A."/>
            <person name="Sait M."/>
            <person name="Ballard S.A."/>
            <person name="Seemann T."/>
            <person name="Stinear T.P."/>
            <person name="Howden B.P."/>
        </authorList>
    </citation>
    <scope>NUCLEOTIDE SEQUENCE</scope>
    <source>
        <strain evidence="1">AUSMDU00008141</strain>
    </source>
</reference>